<dbReference type="OrthoDB" id="409792at2759"/>
<feature type="transmembrane region" description="Helical" evidence="9">
    <location>
        <begin position="63"/>
        <end position="87"/>
    </location>
</feature>
<comment type="subcellular location">
    <subcellularLocation>
        <location evidence="1">Cell membrane</location>
        <topology evidence="1">Multi-pass membrane protein</topology>
    </subcellularLocation>
</comment>
<comment type="catalytic activity">
    <reaction evidence="7">
        <text>fluoride(in) = fluoride(out)</text>
        <dbReference type="Rhea" id="RHEA:76159"/>
        <dbReference type="ChEBI" id="CHEBI:17051"/>
    </reaction>
    <physiologicalReaction direction="left-to-right" evidence="7">
        <dbReference type="Rhea" id="RHEA:76160"/>
    </physiologicalReaction>
</comment>
<comment type="caution">
    <text evidence="10">The sequence shown here is derived from an EMBL/GenBank/DDBJ whole genome shotgun (WGS) entry which is preliminary data.</text>
</comment>
<organism evidence="10 11">
    <name type="scientific">Tritrichomonas foetus</name>
    <dbReference type="NCBI Taxonomy" id="1144522"/>
    <lineage>
        <taxon>Eukaryota</taxon>
        <taxon>Metamonada</taxon>
        <taxon>Parabasalia</taxon>
        <taxon>Tritrichomonadida</taxon>
        <taxon>Tritrichomonadidae</taxon>
        <taxon>Tritrichomonas</taxon>
    </lineage>
</organism>
<feature type="transmembrane region" description="Helical" evidence="9">
    <location>
        <begin position="6"/>
        <end position="22"/>
    </location>
</feature>
<keyword evidence="4 9" id="KW-1133">Transmembrane helix</keyword>
<evidence type="ECO:0000256" key="8">
    <source>
        <dbReference type="SAM" id="MobiDB-lite"/>
    </source>
</evidence>
<gene>
    <name evidence="10" type="ORF">TRFO_18607</name>
</gene>
<sequence>MVDTLIANYLGCFIGGFLMPFSKLNGWVKYGMSFLSVGFCGSLTTFGGFAYSSLIKLENPKKALIGVGEIFAIIAGCLLFVSAGFYFSEKLVFPQFSKLHQNTHHHSKDNSNNNDDEEEERDEDSTSSISHTS</sequence>
<feature type="compositionally biased region" description="Acidic residues" evidence="8">
    <location>
        <begin position="114"/>
        <end position="125"/>
    </location>
</feature>
<proteinExistence type="inferred from homology"/>
<evidence type="ECO:0000256" key="3">
    <source>
        <dbReference type="ARBA" id="ARBA00022692"/>
    </source>
</evidence>
<dbReference type="AlphaFoldDB" id="A0A1J4KKR5"/>
<protein>
    <submittedName>
        <fullName evidence="10">CrcB-like protein</fullName>
    </submittedName>
</protein>
<dbReference type="RefSeq" id="XP_068364955.1">
    <property type="nucleotide sequence ID" value="XM_068500284.1"/>
</dbReference>
<evidence type="ECO:0000256" key="4">
    <source>
        <dbReference type="ARBA" id="ARBA00022989"/>
    </source>
</evidence>
<evidence type="ECO:0000313" key="10">
    <source>
        <dbReference type="EMBL" id="OHT11819.1"/>
    </source>
</evidence>
<evidence type="ECO:0000256" key="6">
    <source>
        <dbReference type="ARBA" id="ARBA00035120"/>
    </source>
</evidence>
<reference evidence="10" key="1">
    <citation type="submission" date="2016-10" db="EMBL/GenBank/DDBJ databases">
        <authorList>
            <person name="Benchimol M."/>
            <person name="Almeida L.G."/>
            <person name="Vasconcelos A.T."/>
            <person name="Perreira-Neves A."/>
            <person name="Rosa I.A."/>
            <person name="Tasca T."/>
            <person name="Bogo M.R."/>
            <person name="de Souza W."/>
        </authorList>
    </citation>
    <scope>NUCLEOTIDE SEQUENCE [LARGE SCALE GENOMIC DNA]</scope>
    <source>
        <strain evidence="10">K</strain>
    </source>
</reference>
<evidence type="ECO:0000256" key="1">
    <source>
        <dbReference type="ARBA" id="ARBA00004651"/>
    </source>
</evidence>
<feature type="region of interest" description="Disordered" evidence="8">
    <location>
        <begin position="102"/>
        <end position="133"/>
    </location>
</feature>
<keyword evidence="3 9" id="KW-0812">Transmembrane</keyword>
<dbReference type="GeneID" id="94834988"/>
<feature type="transmembrane region" description="Helical" evidence="9">
    <location>
        <begin position="34"/>
        <end position="51"/>
    </location>
</feature>
<evidence type="ECO:0000256" key="2">
    <source>
        <dbReference type="ARBA" id="ARBA00022475"/>
    </source>
</evidence>
<evidence type="ECO:0000256" key="9">
    <source>
        <dbReference type="SAM" id="Phobius"/>
    </source>
</evidence>
<evidence type="ECO:0000256" key="7">
    <source>
        <dbReference type="ARBA" id="ARBA00035585"/>
    </source>
</evidence>
<dbReference type="InterPro" id="IPR003691">
    <property type="entry name" value="FluC"/>
</dbReference>
<dbReference type="GO" id="GO:0005886">
    <property type="term" value="C:plasma membrane"/>
    <property type="evidence" value="ECO:0007669"/>
    <property type="project" value="UniProtKB-SubCell"/>
</dbReference>
<evidence type="ECO:0000313" key="11">
    <source>
        <dbReference type="Proteomes" id="UP000179807"/>
    </source>
</evidence>
<comment type="similarity">
    <text evidence="6">Belongs to the fluoride channel Fluc/FEX (TC 1.A.43) family.</text>
</comment>
<accession>A0A1J4KKR5</accession>
<keyword evidence="5 9" id="KW-0472">Membrane</keyword>
<dbReference type="EMBL" id="MLAK01000578">
    <property type="protein sequence ID" value="OHT11819.1"/>
    <property type="molecule type" value="Genomic_DNA"/>
</dbReference>
<name>A0A1J4KKR5_9EUKA</name>
<keyword evidence="2" id="KW-1003">Cell membrane</keyword>
<evidence type="ECO:0000256" key="5">
    <source>
        <dbReference type="ARBA" id="ARBA00023136"/>
    </source>
</evidence>
<keyword evidence="11" id="KW-1185">Reference proteome</keyword>
<dbReference type="VEuPathDB" id="TrichDB:TRFO_18607"/>
<dbReference type="Pfam" id="PF02537">
    <property type="entry name" value="CRCB"/>
    <property type="match status" value="1"/>
</dbReference>
<dbReference type="Proteomes" id="UP000179807">
    <property type="component" value="Unassembled WGS sequence"/>
</dbReference>